<accession>A0ACC0AL65</accession>
<name>A0ACC0AL65_CATRO</name>
<evidence type="ECO:0000313" key="2">
    <source>
        <dbReference type="Proteomes" id="UP001060085"/>
    </source>
</evidence>
<proteinExistence type="predicted"/>
<dbReference type="Proteomes" id="UP001060085">
    <property type="component" value="Linkage Group LG05"/>
</dbReference>
<dbReference type="EMBL" id="CM044705">
    <property type="protein sequence ID" value="KAI5661125.1"/>
    <property type="molecule type" value="Genomic_DNA"/>
</dbReference>
<comment type="caution">
    <text evidence="1">The sequence shown here is derived from an EMBL/GenBank/DDBJ whole genome shotgun (WGS) entry which is preliminary data.</text>
</comment>
<reference evidence="2" key="1">
    <citation type="journal article" date="2023" name="Nat. Plants">
        <title>Single-cell RNA sequencing provides a high-resolution roadmap for understanding the multicellular compartmentation of specialized metabolism.</title>
        <authorList>
            <person name="Sun S."/>
            <person name="Shen X."/>
            <person name="Li Y."/>
            <person name="Li Y."/>
            <person name="Wang S."/>
            <person name="Li R."/>
            <person name="Zhang H."/>
            <person name="Shen G."/>
            <person name="Guo B."/>
            <person name="Wei J."/>
            <person name="Xu J."/>
            <person name="St-Pierre B."/>
            <person name="Chen S."/>
            <person name="Sun C."/>
        </authorList>
    </citation>
    <scope>NUCLEOTIDE SEQUENCE [LARGE SCALE GENOMIC DNA]</scope>
</reference>
<sequence>MDQANNNLINNQNVVSEGEQLVDETTSRKRKNKHYHMPEQIQRMKMFFKDCPRPSQSNKKIKLIDPTSRFNLVGGEKKKTKTAARVRYICDVDNAHDINSLNDFINTPNTTPDQFPIKQLQEVFNMDQGNNNLTNNQNVLSEGEQLVDDATSRKRKNKHCHTSEQIQRMEMFFKDCSHPSENQRKELGIELGLDPLQIKFWFQNKRTQMKIN</sequence>
<evidence type="ECO:0000313" key="1">
    <source>
        <dbReference type="EMBL" id="KAI5661125.1"/>
    </source>
</evidence>
<gene>
    <name evidence="1" type="ORF">M9H77_20448</name>
</gene>
<organism evidence="1 2">
    <name type="scientific">Catharanthus roseus</name>
    <name type="common">Madagascar periwinkle</name>
    <name type="synonym">Vinca rosea</name>
    <dbReference type="NCBI Taxonomy" id="4058"/>
    <lineage>
        <taxon>Eukaryota</taxon>
        <taxon>Viridiplantae</taxon>
        <taxon>Streptophyta</taxon>
        <taxon>Embryophyta</taxon>
        <taxon>Tracheophyta</taxon>
        <taxon>Spermatophyta</taxon>
        <taxon>Magnoliopsida</taxon>
        <taxon>eudicotyledons</taxon>
        <taxon>Gunneridae</taxon>
        <taxon>Pentapetalae</taxon>
        <taxon>asterids</taxon>
        <taxon>lamiids</taxon>
        <taxon>Gentianales</taxon>
        <taxon>Apocynaceae</taxon>
        <taxon>Rauvolfioideae</taxon>
        <taxon>Vinceae</taxon>
        <taxon>Catharanthinae</taxon>
        <taxon>Catharanthus</taxon>
    </lineage>
</organism>
<protein>
    <submittedName>
        <fullName evidence="1">Uncharacterized protein</fullName>
    </submittedName>
</protein>
<keyword evidence="2" id="KW-1185">Reference proteome</keyword>